<dbReference type="GeneID" id="38136676"/>
<accession>A0A3F3PJE8</accession>
<dbReference type="AlphaFoldDB" id="A0A3F3PJE8"/>
<dbReference type="EMBL" id="KZ852101">
    <property type="protein sequence ID" value="RDH27065.1"/>
    <property type="molecule type" value="Genomic_DNA"/>
</dbReference>
<evidence type="ECO:0000313" key="1">
    <source>
        <dbReference type="EMBL" id="RDH27065.1"/>
    </source>
</evidence>
<evidence type="ECO:0000313" key="2">
    <source>
        <dbReference type="Proteomes" id="UP000253729"/>
    </source>
</evidence>
<dbReference type="RefSeq" id="XP_026620087.1">
    <property type="nucleotide sequence ID" value="XM_026768320.1"/>
</dbReference>
<name>A0A3F3PJE8_9EURO</name>
<keyword evidence="2" id="KW-1185">Reference proteome</keyword>
<reference evidence="1 2" key="1">
    <citation type="submission" date="2018-07" db="EMBL/GenBank/DDBJ databases">
        <title>The genomes of Aspergillus section Nigri reveals drivers in fungal speciation.</title>
        <authorList>
            <consortium name="DOE Joint Genome Institute"/>
            <person name="Vesth T.C."/>
            <person name="Nybo J."/>
            <person name="Theobald S."/>
            <person name="Brandl J."/>
            <person name="Frisvad J.C."/>
            <person name="Nielsen K.F."/>
            <person name="Lyhne E.K."/>
            <person name="Kogle M.E."/>
            <person name="Kuo A."/>
            <person name="Riley R."/>
            <person name="Clum A."/>
            <person name="Nolan M."/>
            <person name="Lipzen A."/>
            <person name="Salamov A."/>
            <person name="Henrissat B."/>
            <person name="Wiebenga A."/>
            <person name="De vries R.P."/>
            <person name="Grigoriev I.V."/>
            <person name="Mortensen U.H."/>
            <person name="Andersen M.R."/>
            <person name="Baker S.E."/>
        </authorList>
    </citation>
    <scope>NUCLEOTIDE SEQUENCE [LARGE SCALE GENOMIC DNA]</scope>
    <source>
        <strain evidence="1 2">CBS 139.54b</strain>
    </source>
</reference>
<organism evidence="1 2">
    <name type="scientific">Aspergillus welwitschiae</name>
    <dbReference type="NCBI Taxonomy" id="1341132"/>
    <lineage>
        <taxon>Eukaryota</taxon>
        <taxon>Fungi</taxon>
        <taxon>Dikarya</taxon>
        <taxon>Ascomycota</taxon>
        <taxon>Pezizomycotina</taxon>
        <taxon>Eurotiomycetes</taxon>
        <taxon>Eurotiomycetidae</taxon>
        <taxon>Eurotiales</taxon>
        <taxon>Aspergillaceae</taxon>
        <taxon>Aspergillus</taxon>
        <taxon>Aspergillus subgen. Circumdati</taxon>
    </lineage>
</organism>
<protein>
    <submittedName>
        <fullName evidence="1">Uncharacterized protein</fullName>
    </submittedName>
</protein>
<proteinExistence type="predicted"/>
<gene>
    <name evidence="1" type="ORF">BDQ94DRAFT_154601</name>
</gene>
<dbReference type="Proteomes" id="UP000253729">
    <property type="component" value="Unassembled WGS sequence"/>
</dbReference>
<sequence>MGLTAQQVNEGVVQRVAYPGGALTLPTWPSTPAVQTKIASVDHWPSTSNRSARICRAPLSKAMQRIKVFALLIIGMIETTTK</sequence>